<accession>A0A2G9U5N1</accession>
<dbReference type="PROSITE" id="PS00560">
    <property type="entry name" value="CARBOXYPEPT_SER_HIS"/>
    <property type="match status" value="1"/>
</dbReference>
<dbReference type="Proteomes" id="UP000230423">
    <property type="component" value="Unassembled WGS sequence"/>
</dbReference>
<dbReference type="InterPro" id="IPR033124">
    <property type="entry name" value="Ser_caboxypep_his_AS"/>
</dbReference>
<comment type="similarity">
    <text evidence="1">Belongs to the peptidase S10 family.</text>
</comment>
<dbReference type="Pfam" id="PF00450">
    <property type="entry name" value="Peptidase_S10"/>
    <property type="match status" value="1"/>
</dbReference>
<dbReference type="InterPro" id="IPR001563">
    <property type="entry name" value="Peptidase_S10"/>
</dbReference>
<sequence length="83" mass="9186">MMYYGDADVVCNYFNGKKFIQTLGLKAVAPERPFYVGGQPGGTYTNYGRFHYVTVKGAGHMVPTDKPAVAAHILASFLFDKKF</sequence>
<reference evidence="2 3" key="1">
    <citation type="submission" date="2015-09" db="EMBL/GenBank/DDBJ databases">
        <title>Draft genome of the parasitic nematode Teladorsagia circumcincta isolate WARC Sus (inbred).</title>
        <authorList>
            <person name="Mitreva M."/>
        </authorList>
    </citation>
    <scope>NUCLEOTIDE SEQUENCE [LARGE SCALE GENOMIC DNA]</scope>
    <source>
        <strain evidence="2 3">S</strain>
    </source>
</reference>
<evidence type="ECO:0000313" key="2">
    <source>
        <dbReference type="EMBL" id="PIO65567.1"/>
    </source>
</evidence>
<evidence type="ECO:0000313" key="3">
    <source>
        <dbReference type="Proteomes" id="UP000230423"/>
    </source>
</evidence>
<dbReference type="GO" id="GO:0006508">
    <property type="term" value="P:proteolysis"/>
    <property type="evidence" value="ECO:0007669"/>
    <property type="project" value="InterPro"/>
</dbReference>
<gene>
    <name evidence="2" type="ORF">TELCIR_12756</name>
</gene>
<dbReference type="GO" id="GO:0004185">
    <property type="term" value="F:serine-type carboxypeptidase activity"/>
    <property type="evidence" value="ECO:0007669"/>
    <property type="project" value="InterPro"/>
</dbReference>
<protein>
    <recommendedName>
        <fullName evidence="4">Serine carboxypeptidase</fullName>
    </recommendedName>
</protein>
<evidence type="ECO:0008006" key="4">
    <source>
        <dbReference type="Google" id="ProtNLM"/>
    </source>
</evidence>
<keyword evidence="3" id="KW-1185">Reference proteome</keyword>
<organism evidence="2 3">
    <name type="scientific">Teladorsagia circumcincta</name>
    <name type="common">Brown stomach worm</name>
    <name type="synonym">Ostertagia circumcincta</name>
    <dbReference type="NCBI Taxonomy" id="45464"/>
    <lineage>
        <taxon>Eukaryota</taxon>
        <taxon>Metazoa</taxon>
        <taxon>Ecdysozoa</taxon>
        <taxon>Nematoda</taxon>
        <taxon>Chromadorea</taxon>
        <taxon>Rhabditida</taxon>
        <taxon>Rhabditina</taxon>
        <taxon>Rhabditomorpha</taxon>
        <taxon>Strongyloidea</taxon>
        <taxon>Trichostrongylidae</taxon>
        <taxon>Teladorsagia</taxon>
    </lineage>
</organism>
<dbReference type="AlphaFoldDB" id="A0A2G9U5N1"/>
<evidence type="ECO:0000256" key="1">
    <source>
        <dbReference type="ARBA" id="ARBA00009431"/>
    </source>
</evidence>
<dbReference type="OrthoDB" id="735686at2759"/>
<dbReference type="InterPro" id="IPR029058">
    <property type="entry name" value="AB_hydrolase_fold"/>
</dbReference>
<dbReference type="SUPFAM" id="SSF53474">
    <property type="entry name" value="alpha/beta-Hydrolases"/>
    <property type="match status" value="1"/>
</dbReference>
<proteinExistence type="inferred from homology"/>
<dbReference type="EMBL" id="KZ348904">
    <property type="protein sequence ID" value="PIO65567.1"/>
    <property type="molecule type" value="Genomic_DNA"/>
</dbReference>
<dbReference type="Gene3D" id="3.40.50.12670">
    <property type="match status" value="1"/>
</dbReference>
<name>A0A2G9U5N1_TELCI</name>